<accession>A0A0L8GJK7</accession>
<name>A0A0L8GJK7_OCTBM</name>
<evidence type="ECO:0000313" key="2">
    <source>
        <dbReference type="EMBL" id="KOF77187.1"/>
    </source>
</evidence>
<feature type="region of interest" description="Disordered" evidence="1">
    <location>
        <begin position="69"/>
        <end position="96"/>
    </location>
</feature>
<feature type="compositionally biased region" description="Low complexity" evidence="1">
    <location>
        <begin position="72"/>
        <end position="84"/>
    </location>
</feature>
<organism evidence="2">
    <name type="scientific">Octopus bimaculoides</name>
    <name type="common">California two-spotted octopus</name>
    <dbReference type="NCBI Taxonomy" id="37653"/>
    <lineage>
        <taxon>Eukaryota</taxon>
        <taxon>Metazoa</taxon>
        <taxon>Spiralia</taxon>
        <taxon>Lophotrochozoa</taxon>
        <taxon>Mollusca</taxon>
        <taxon>Cephalopoda</taxon>
        <taxon>Coleoidea</taxon>
        <taxon>Octopodiformes</taxon>
        <taxon>Octopoda</taxon>
        <taxon>Incirrata</taxon>
        <taxon>Octopodidae</taxon>
        <taxon>Octopus</taxon>
    </lineage>
</organism>
<reference evidence="2" key="1">
    <citation type="submission" date="2015-07" db="EMBL/GenBank/DDBJ databases">
        <title>MeaNS - Measles Nucleotide Surveillance Program.</title>
        <authorList>
            <person name="Tran T."/>
            <person name="Druce J."/>
        </authorList>
    </citation>
    <scope>NUCLEOTIDE SEQUENCE</scope>
    <source>
        <strain evidence="2">UCB-OBI-ISO-001</strain>
        <tissue evidence="2">Gonad</tissue>
    </source>
</reference>
<gene>
    <name evidence="2" type="ORF">OCBIM_22032392mg</name>
</gene>
<proteinExistence type="predicted"/>
<evidence type="ECO:0000256" key="1">
    <source>
        <dbReference type="SAM" id="MobiDB-lite"/>
    </source>
</evidence>
<dbReference type="AlphaFoldDB" id="A0A0L8GJK7"/>
<sequence>MYSKLKLLSLALELDSEQNEPGVKSKISIENQSAGDIPITIGELLLQQLQQLKQQEQQQNQLNFPYFTDQMSSLSTSPPSTSRSTDGEDRKQTKPIMEGSGENILQAKAGAVATVGVAVSGGGPVEYDDSLKKKILKIVTCENVKSRRLKHKNRDGFYNGTRLYNRYFYMSSLPTIEEEEEEEDKK</sequence>
<protein>
    <submittedName>
        <fullName evidence="2">Uncharacterized protein</fullName>
    </submittedName>
</protein>
<dbReference type="EMBL" id="KQ421531">
    <property type="protein sequence ID" value="KOF77187.1"/>
    <property type="molecule type" value="Genomic_DNA"/>
</dbReference>